<feature type="compositionally biased region" description="Polar residues" evidence="1">
    <location>
        <begin position="38"/>
        <end position="53"/>
    </location>
</feature>
<dbReference type="EMBL" id="CM026431">
    <property type="protein sequence ID" value="KAG0560016.1"/>
    <property type="molecule type" value="Genomic_DNA"/>
</dbReference>
<gene>
    <name evidence="2" type="ORF">KC19_10G147700</name>
</gene>
<evidence type="ECO:0000256" key="1">
    <source>
        <dbReference type="SAM" id="MobiDB-lite"/>
    </source>
</evidence>
<name>A0A8T0GKD9_CERPU</name>
<evidence type="ECO:0000313" key="2">
    <source>
        <dbReference type="EMBL" id="KAG0560016.1"/>
    </source>
</evidence>
<reference evidence="2" key="1">
    <citation type="submission" date="2020-06" db="EMBL/GenBank/DDBJ databases">
        <title>WGS assembly of Ceratodon purpureus strain R40.</title>
        <authorList>
            <person name="Carey S.B."/>
            <person name="Jenkins J."/>
            <person name="Shu S."/>
            <person name="Lovell J.T."/>
            <person name="Sreedasyam A."/>
            <person name="Maumus F."/>
            <person name="Tiley G.P."/>
            <person name="Fernandez-Pozo N."/>
            <person name="Barry K."/>
            <person name="Chen C."/>
            <person name="Wang M."/>
            <person name="Lipzen A."/>
            <person name="Daum C."/>
            <person name="Saski C.A."/>
            <person name="Payton A.C."/>
            <person name="Mcbreen J.C."/>
            <person name="Conrad R.E."/>
            <person name="Kollar L.M."/>
            <person name="Olsson S."/>
            <person name="Huttunen S."/>
            <person name="Landis J.B."/>
            <person name="Wickett N.J."/>
            <person name="Johnson M.G."/>
            <person name="Rensing S.A."/>
            <person name="Grimwood J."/>
            <person name="Schmutz J."/>
            <person name="Mcdaniel S.F."/>
        </authorList>
    </citation>
    <scope>NUCLEOTIDE SEQUENCE</scope>
    <source>
        <strain evidence="2">R40</strain>
    </source>
</reference>
<sequence>ITLCLLSIKGDPQSETKASLALSLPLFQEETTYKPESNELSLSQPLKKSPQRFPTTSRIATTLNLPPPKTSALLQTLPNMLSIIQELQSETRASRELALPKETTYKPQS</sequence>
<accession>A0A8T0GKD9</accession>
<dbReference type="Proteomes" id="UP000822688">
    <property type="component" value="Chromosome 10"/>
</dbReference>
<comment type="caution">
    <text evidence="2">The sequence shown here is derived from an EMBL/GenBank/DDBJ whole genome shotgun (WGS) entry which is preliminary data.</text>
</comment>
<feature type="non-terminal residue" evidence="2">
    <location>
        <position position="1"/>
    </location>
</feature>
<feature type="non-terminal residue" evidence="2">
    <location>
        <position position="109"/>
    </location>
</feature>
<proteinExistence type="predicted"/>
<organism evidence="2 3">
    <name type="scientific">Ceratodon purpureus</name>
    <name type="common">Fire moss</name>
    <name type="synonym">Dicranum purpureum</name>
    <dbReference type="NCBI Taxonomy" id="3225"/>
    <lineage>
        <taxon>Eukaryota</taxon>
        <taxon>Viridiplantae</taxon>
        <taxon>Streptophyta</taxon>
        <taxon>Embryophyta</taxon>
        <taxon>Bryophyta</taxon>
        <taxon>Bryophytina</taxon>
        <taxon>Bryopsida</taxon>
        <taxon>Dicranidae</taxon>
        <taxon>Pseudoditrichales</taxon>
        <taxon>Ditrichaceae</taxon>
        <taxon>Ceratodon</taxon>
    </lineage>
</organism>
<protein>
    <submittedName>
        <fullName evidence="2">Uncharacterized protein</fullName>
    </submittedName>
</protein>
<feature type="region of interest" description="Disordered" evidence="1">
    <location>
        <begin position="34"/>
        <end position="53"/>
    </location>
</feature>
<evidence type="ECO:0000313" key="3">
    <source>
        <dbReference type="Proteomes" id="UP000822688"/>
    </source>
</evidence>
<keyword evidence="3" id="KW-1185">Reference proteome</keyword>
<dbReference type="AlphaFoldDB" id="A0A8T0GKD9"/>